<dbReference type="InterPro" id="IPR010730">
    <property type="entry name" value="HET"/>
</dbReference>
<dbReference type="AlphaFoldDB" id="A0A9P5H0A0"/>
<dbReference type="Pfam" id="PF06985">
    <property type="entry name" value="HET"/>
    <property type="match status" value="1"/>
</dbReference>
<evidence type="ECO:0000313" key="4">
    <source>
        <dbReference type="Proteomes" id="UP000722485"/>
    </source>
</evidence>
<evidence type="ECO:0000256" key="1">
    <source>
        <dbReference type="SAM" id="MobiDB-lite"/>
    </source>
</evidence>
<dbReference type="InterPro" id="IPR052895">
    <property type="entry name" value="HetReg/Transcr_Mod"/>
</dbReference>
<proteinExistence type="predicted"/>
<feature type="domain" description="Heterokaryon incompatibility" evidence="2">
    <location>
        <begin position="93"/>
        <end position="188"/>
    </location>
</feature>
<dbReference type="OrthoDB" id="5416609at2759"/>
<dbReference type="Proteomes" id="UP000722485">
    <property type="component" value="Unassembled WGS sequence"/>
</dbReference>
<accession>A0A9P5H0A0</accession>
<dbReference type="PANTHER" id="PTHR24148:SF64">
    <property type="entry name" value="HETEROKARYON INCOMPATIBILITY DOMAIN-CONTAINING PROTEIN"/>
    <property type="match status" value="1"/>
</dbReference>
<dbReference type="EMBL" id="JAANBB010000310">
    <property type="protein sequence ID" value="KAF7544317.1"/>
    <property type="molecule type" value="Genomic_DNA"/>
</dbReference>
<evidence type="ECO:0000313" key="3">
    <source>
        <dbReference type="EMBL" id="KAF7544317.1"/>
    </source>
</evidence>
<protein>
    <recommendedName>
        <fullName evidence="2">Heterokaryon incompatibility domain-containing protein</fullName>
    </recommendedName>
</protein>
<comment type="caution">
    <text evidence="3">The sequence shown here is derived from an EMBL/GenBank/DDBJ whole genome shotgun (WGS) entry which is preliminary data.</text>
</comment>
<sequence length="219" mass="24364">MSTPAGIHGSAKAPNDVGTTGVSRRPFDDLVCRDDLPNELAWADRGPILPGPLPYTRLISDEIRMVILYAGDESSDLRLTTEVRKIEDADGDYAAMSYVWGDPTETSTIYVDRHKFSATKNLVSSLHRVRQLLRGEETLPLWIDAICINQDDLEERNAQVSMMKQIYEKSTMVITWLGETGAGGLKYLEELADWVHGQPGGGNSQAKPISFKIHIKGRY</sequence>
<keyword evidence="4" id="KW-1185">Reference proteome</keyword>
<dbReference type="PANTHER" id="PTHR24148">
    <property type="entry name" value="ANKYRIN REPEAT DOMAIN-CONTAINING PROTEIN 39 HOMOLOG-RELATED"/>
    <property type="match status" value="1"/>
</dbReference>
<reference evidence="3" key="1">
    <citation type="submission" date="2020-03" db="EMBL/GenBank/DDBJ databases">
        <title>Draft Genome Sequence of Cylindrodendrum hubeiense.</title>
        <authorList>
            <person name="Buettner E."/>
            <person name="Kellner H."/>
        </authorList>
    </citation>
    <scope>NUCLEOTIDE SEQUENCE</scope>
    <source>
        <strain evidence="3">IHI 201604</strain>
    </source>
</reference>
<evidence type="ECO:0000259" key="2">
    <source>
        <dbReference type="Pfam" id="PF06985"/>
    </source>
</evidence>
<gene>
    <name evidence="3" type="ORF">G7Z17_g10038</name>
</gene>
<organism evidence="3 4">
    <name type="scientific">Cylindrodendrum hubeiense</name>
    <dbReference type="NCBI Taxonomy" id="595255"/>
    <lineage>
        <taxon>Eukaryota</taxon>
        <taxon>Fungi</taxon>
        <taxon>Dikarya</taxon>
        <taxon>Ascomycota</taxon>
        <taxon>Pezizomycotina</taxon>
        <taxon>Sordariomycetes</taxon>
        <taxon>Hypocreomycetidae</taxon>
        <taxon>Hypocreales</taxon>
        <taxon>Nectriaceae</taxon>
        <taxon>Cylindrodendrum</taxon>
    </lineage>
</organism>
<feature type="region of interest" description="Disordered" evidence="1">
    <location>
        <begin position="1"/>
        <end position="21"/>
    </location>
</feature>
<name>A0A9P5H0A0_9HYPO</name>